<keyword evidence="5" id="KW-0460">Magnesium</keyword>
<dbReference type="SFLD" id="SFLDS00005">
    <property type="entry name" value="Isoprenoid_Synthase_Type_I"/>
    <property type="match status" value="1"/>
</dbReference>
<proteinExistence type="inferred from homology"/>
<dbReference type="EMBL" id="CAEZTE010000036">
    <property type="protein sequence ID" value="CAB4564349.1"/>
    <property type="molecule type" value="Genomic_DNA"/>
</dbReference>
<dbReference type="SFLD" id="SFLDG01017">
    <property type="entry name" value="Polyprenyl_Transferase_Like"/>
    <property type="match status" value="1"/>
</dbReference>
<comment type="cofactor">
    <cofactor evidence="1">
        <name>Mg(2+)</name>
        <dbReference type="ChEBI" id="CHEBI:18420"/>
    </cofactor>
</comment>
<dbReference type="InterPro" id="IPR033749">
    <property type="entry name" value="Polyprenyl_synt_CS"/>
</dbReference>
<gene>
    <name evidence="6" type="ORF">UFOPK1599_00752</name>
    <name evidence="7" type="ORF">UFOPK4420_00182</name>
</gene>
<evidence type="ECO:0000313" key="6">
    <source>
        <dbReference type="EMBL" id="CAB4564349.1"/>
    </source>
</evidence>
<evidence type="ECO:0000313" key="7">
    <source>
        <dbReference type="EMBL" id="CAB5105207.1"/>
    </source>
</evidence>
<dbReference type="GO" id="GO:0004659">
    <property type="term" value="F:prenyltransferase activity"/>
    <property type="evidence" value="ECO:0007669"/>
    <property type="project" value="InterPro"/>
</dbReference>
<dbReference type="InterPro" id="IPR000092">
    <property type="entry name" value="Polyprenyl_synt"/>
</dbReference>
<evidence type="ECO:0000256" key="1">
    <source>
        <dbReference type="ARBA" id="ARBA00001946"/>
    </source>
</evidence>
<organism evidence="6">
    <name type="scientific">freshwater metagenome</name>
    <dbReference type="NCBI Taxonomy" id="449393"/>
    <lineage>
        <taxon>unclassified sequences</taxon>
        <taxon>metagenomes</taxon>
        <taxon>ecological metagenomes</taxon>
    </lineage>
</organism>
<accession>A0A6J6DMY9</accession>
<protein>
    <submittedName>
        <fullName evidence="6">Unannotated protein</fullName>
    </submittedName>
</protein>
<dbReference type="SUPFAM" id="SSF48576">
    <property type="entry name" value="Terpenoid synthases"/>
    <property type="match status" value="1"/>
</dbReference>
<dbReference type="Gene3D" id="1.10.600.10">
    <property type="entry name" value="Farnesyl Diphosphate Synthase"/>
    <property type="match status" value="1"/>
</dbReference>
<dbReference type="AlphaFoldDB" id="A0A6J6DMY9"/>
<dbReference type="InterPro" id="IPR008949">
    <property type="entry name" value="Isoprenoid_synthase_dom_sf"/>
</dbReference>
<dbReference type="PANTHER" id="PTHR12001:SF85">
    <property type="entry name" value="SHORT CHAIN ISOPRENYL DIPHOSPHATE SYNTHASE"/>
    <property type="match status" value="1"/>
</dbReference>
<comment type="similarity">
    <text evidence="2">Belongs to the FPP/GGPP synthase family.</text>
</comment>
<sequence>MTSPDGSILVSMRDDINLALSDFVKTGSQYLSNIGAELNPVAVEIEKFLLDSGKRLRPLFAYVGLLSTGKQPTPQIIKAVASLELIHVCALIHDDVMDNSDTRRGAPSIHKIFESLHLEQKLSGSASQFGSASAILMGDLALVWSAQMLHTSGISDQELIGVLPFYDEMRVELMAGQYLDVFEQSLATQSIERSMKVARFKSGKYTIERPLHFGGALGNGSVDLLKTFTEYGIPLGEAFQLRDDMLGVFGNPKETGKPAGDDLREGKRTALIAATFDKANKTQMEVLNEYFGDPNLSNDQISLLQEIIVETGAQSHIESVIKQLAETSLSALTYEGISLEGKQLLQELVHLSTNRKI</sequence>
<evidence type="ECO:0000256" key="5">
    <source>
        <dbReference type="ARBA" id="ARBA00022842"/>
    </source>
</evidence>
<dbReference type="PANTHER" id="PTHR12001">
    <property type="entry name" value="GERANYLGERANYL PYROPHOSPHATE SYNTHASE"/>
    <property type="match status" value="1"/>
</dbReference>
<keyword evidence="4" id="KW-0479">Metal-binding</keyword>
<name>A0A6J6DMY9_9ZZZZ</name>
<evidence type="ECO:0000256" key="4">
    <source>
        <dbReference type="ARBA" id="ARBA00022723"/>
    </source>
</evidence>
<dbReference type="CDD" id="cd00685">
    <property type="entry name" value="Trans_IPPS_HT"/>
    <property type="match status" value="1"/>
</dbReference>
<dbReference type="PROSITE" id="PS00444">
    <property type="entry name" value="POLYPRENYL_SYNTHASE_2"/>
    <property type="match status" value="1"/>
</dbReference>
<dbReference type="GO" id="GO:0008299">
    <property type="term" value="P:isoprenoid biosynthetic process"/>
    <property type="evidence" value="ECO:0007669"/>
    <property type="project" value="InterPro"/>
</dbReference>
<dbReference type="PROSITE" id="PS00723">
    <property type="entry name" value="POLYPRENYL_SYNTHASE_1"/>
    <property type="match status" value="1"/>
</dbReference>
<evidence type="ECO:0000256" key="3">
    <source>
        <dbReference type="ARBA" id="ARBA00022679"/>
    </source>
</evidence>
<keyword evidence="3" id="KW-0808">Transferase</keyword>
<evidence type="ECO:0000256" key="2">
    <source>
        <dbReference type="ARBA" id="ARBA00006706"/>
    </source>
</evidence>
<dbReference type="Pfam" id="PF00348">
    <property type="entry name" value="polyprenyl_synt"/>
    <property type="match status" value="1"/>
</dbReference>
<dbReference type="EMBL" id="CAFBRU010000010">
    <property type="protein sequence ID" value="CAB5105207.1"/>
    <property type="molecule type" value="Genomic_DNA"/>
</dbReference>
<dbReference type="GO" id="GO:0046872">
    <property type="term" value="F:metal ion binding"/>
    <property type="evidence" value="ECO:0007669"/>
    <property type="project" value="UniProtKB-KW"/>
</dbReference>
<reference evidence="6" key="1">
    <citation type="submission" date="2020-05" db="EMBL/GenBank/DDBJ databases">
        <authorList>
            <person name="Chiriac C."/>
            <person name="Salcher M."/>
            <person name="Ghai R."/>
            <person name="Kavagutti S V."/>
        </authorList>
    </citation>
    <scope>NUCLEOTIDE SEQUENCE</scope>
</reference>